<evidence type="ECO:0000313" key="2">
    <source>
        <dbReference type="EMBL" id="KUJ86026.1"/>
    </source>
</evidence>
<dbReference type="GO" id="GO:0016787">
    <property type="term" value="F:hydrolase activity"/>
    <property type="evidence" value="ECO:0007669"/>
    <property type="project" value="UniProtKB-KW"/>
</dbReference>
<gene>
    <name evidence="2" type="ORF">AVO45_03390</name>
</gene>
<dbReference type="InterPro" id="IPR013078">
    <property type="entry name" value="His_Pase_superF_clade-1"/>
</dbReference>
<reference evidence="2 3" key="1">
    <citation type="submission" date="2015-12" db="EMBL/GenBank/DDBJ databases">
        <authorList>
            <person name="Shamseldin A."/>
            <person name="Moawad H."/>
            <person name="Abd El-Rahim W.M."/>
            <person name="Sadowsky M.J."/>
        </authorList>
    </citation>
    <scope>NUCLEOTIDE SEQUENCE [LARGE SCALE GENOMIC DNA]</scope>
    <source>
        <strain evidence="2 3">ZGT118</strain>
    </source>
</reference>
<dbReference type="EMBL" id="LQBQ01000001">
    <property type="protein sequence ID" value="KUJ86026.1"/>
    <property type="molecule type" value="Genomic_DNA"/>
</dbReference>
<dbReference type="CDD" id="cd07067">
    <property type="entry name" value="HP_PGM_like"/>
    <property type="match status" value="1"/>
</dbReference>
<dbReference type="OrthoDB" id="280692at2"/>
<dbReference type="STRING" id="1685379.AVO45_03390"/>
<sequence>MAELLVVRHAQASFGSDNYDRLSDLGRQQSALAGEALRNMGWVPDRLITGALERQKQTLQAMGFSEAPEVHAGWNEYDFHDLLRVRFGGTIPDPVQHDRKTHFRTLRETLREWQAGGVAGARESWDEFRSRVEAARAFATETDARRVLVVSSGGAIGQLVAASLNTPPEQMIALNLQVKNTSMTRFIFTTRAFFLHEFNATPHFAPPEHAEMLTYS</sequence>
<keyword evidence="1" id="KW-0378">Hydrolase</keyword>
<dbReference type="Gene3D" id="3.40.50.1240">
    <property type="entry name" value="Phosphoglycerate mutase-like"/>
    <property type="match status" value="1"/>
</dbReference>
<comment type="caution">
    <text evidence="2">The sequence shown here is derived from an EMBL/GenBank/DDBJ whole genome shotgun (WGS) entry which is preliminary data.</text>
</comment>
<dbReference type="RefSeq" id="WP_068344429.1">
    <property type="nucleotide sequence ID" value="NZ_LQBQ01000001.1"/>
</dbReference>
<dbReference type="PANTHER" id="PTHR20935:SF0">
    <property type="entry name" value="SERINE_THREONINE-PROTEIN PHOSPHATASE PGAM5, MITOCHONDRIAL"/>
    <property type="match status" value="1"/>
</dbReference>
<dbReference type="AlphaFoldDB" id="A0A124F5Q9"/>
<evidence type="ECO:0000256" key="1">
    <source>
        <dbReference type="ARBA" id="ARBA00022801"/>
    </source>
</evidence>
<keyword evidence="3" id="KW-1185">Reference proteome</keyword>
<dbReference type="InterPro" id="IPR029033">
    <property type="entry name" value="His_PPase_superfam"/>
</dbReference>
<organism evidence="2 3">
    <name type="scientific">Ruegeria marisrubri</name>
    <dbReference type="NCBI Taxonomy" id="1685379"/>
    <lineage>
        <taxon>Bacteria</taxon>
        <taxon>Pseudomonadati</taxon>
        <taxon>Pseudomonadota</taxon>
        <taxon>Alphaproteobacteria</taxon>
        <taxon>Rhodobacterales</taxon>
        <taxon>Roseobacteraceae</taxon>
        <taxon>Ruegeria</taxon>
    </lineage>
</organism>
<evidence type="ECO:0000313" key="3">
    <source>
        <dbReference type="Proteomes" id="UP000053791"/>
    </source>
</evidence>
<name>A0A124F5Q9_9RHOB</name>
<dbReference type="Proteomes" id="UP000053791">
    <property type="component" value="Unassembled WGS sequence"/>
</dbReference>
<dbReference type="InterPro" id="IPR051021">
    <property type="entry name" value="Mito_Ser/Thr_phosphatase"/>
</dbReference>
<accession>A0A124F5Q9</accession>
<dbReference type="SUPFAM" id="SSF53254">
    <property type="entry name" value="Phosphoglycerate mutase-like"/>
    <property type="match status" value="1"/>
</dbReference>
<dbReference type="PANTHER" id="PTHR20935">
    <property type="entry name" value="PHOSPHOGLYCERATE MUTASE-RELATED"/>
    <property type="match status" value="1"/>
</dbReference>
<proteinExistence type="predicted"/>
<dbReference type="Pfam" id="PF00300">
    <property type="entry name" value="His_Phos_1"/>
    <property type="match status" value="1"/>
</dbReference>
<protein>
    <submittedName>
        <fullName evidence="2">Phosphoglycerate mutase</fullName>
    </submittedName>
</protein>
<dbReference type="SMART" id="SM00855">
    <property type="entry name" value="PGAM"/>
    <property type="match status" value="1"/>
</dbReference>